<dbReference type="EMBL" id="KZ309083">
    <property type="protein sequence ID" value="KAG8236802.1"/>
    <property type="molecule type" value="Genomic_DNA"/>
</dbReference>
<reference evidence="3" key="2">
    <citation type="submission" date="2017-10" db="EMBL/GenBank/DDBJ databases">
        <title>Ladona fulva Genome sequencing and assembly.</title>
        <authorList>
            <person name="Murali S."/>
            <person name="Richards S."/>
            <person name="Bandaranaike D."/>
            <person name="Bellair M."/>
            <person name="Blankenburg K."/>
            <person name="Chao H."/>
            <person name="Dinh H."/>
            <person name="Doddapaneni H."/>
            <person name="Dugan-Rocha S."/>
            <person name="Elkadiri S."/>
            <person name="Gnanaolivu R."/>
            <person name="Hernandez B."/>
            <person name="Skinner E."/>
            <person name="Javaid M."/>
            <person name="Lee S."/>
            <person name="Li M."/>
            <person name="Ming W."/>
            <person name="Munidasa M."/>
            <person name="Muniz J."/>
            <person name="Nguyen L."/>
            <person name="Hughes D."/>
            <person name="Osuji N."/>
            <person name="Pu L.-L."/>
            <person name="Puazo M."/>
            <person name="Qu C."/>
            <person name="Quiroz J."/>
            <person name="Raj R."/>
            <person name="Weissenberger G."/>
            <person name="Xin Y."/>
            <person name="Zou X."/>
            <person name="Han Y."/>
            <person name="Worley K."/>
            <person name="Muzny D."/>
            <person name="Gibbs R."/>
        </authorList>
    </citation>
    <scope>NUCLEOTIDE SEQUENCE</scope>
    <source>
        <strain evidence="3">Sampled in the wild</strain>
    </source>
</reference>
<dbReference type="GO" id="GO:0031012">
    <property type="term" value="C:extracellular matrix"/>
    <property type="evidence" value="ECO:0007669"/>
    <property type="project" value="TreeGrafter"/>
</dbReference>
<evidence type="ECO:0008006" key="5">
    <source>
        <dbReference type="Google" id="ProtNLM"/>
    </source>
</evidence>
<organism evidence="3 4">
    <name type="scientific">Ladona fulva</name>
    <name type="common">Scarce chaser dragonfly</name>
    <name type="synonym">Libellula fulva</name>
    <dbReference type="NCBI Taxonomy" id="123851"/>
    <lineage>
        <taxon>Eukaryota</taxon>
        <taxon>Metazoa</taxon>
        <taxon>Ecdysozoa</taxon>
        <taxon>Arthropoda</taxon>
        <taxon>Hexapoda</taxon>
        <taxon>Insecta</taxon>
        <taxon>Pterygota</taxon>
        <taxon>Palaeoptera</taxon>
        <taxon>Odonata</taxon>
        <taxon>Epiprocta</taxon>
        <taxon>Anisoptera</taxon>
        <taxon>Libelluloidea</taxon>
        <taxon>Libellulidae</taxon>
        <taxon>Ladona</taxon>
    </lineage>
</organism>
<proteinExistence type="predicted"/>
<keyword evidence="4" id="KW-1185">Reference proteome</keyword>
<feature type="compositionally biased region" description="Basic and acidic residues" evidence="2">
    <location>
        <begin position="70"/>
        <end position="101"/>
    </location>
</feature>
<dbReference type="AlphaFoldDB" id="A0A8K0KLG9"/>
<dbReference type="PANTHER" id="PTHR33395:SF22">
    <property type="entry name" value="REVERSE TRANSCRIPTASE DOMAIN-CONTAINING PROTEIN"/>
    <property type="match status" value="1"/>
</dbReference>
<sequence length="348" mass="38783">MCLVCCRKREVERLEEKDVKISELEESLTLARGHLKRLEFELERLRNKTVVTVEERESPERRPVAFITKTTEKPQGEGKNGVDTRASSEEETSRRGNERRITSRTKGFTGNIIKIKSENRRDGVKEGGGEEEGGEEGVRRESGVNMVKEVEMDKRSADIIFEADAAGGETLGRNDFLKFLQVNCRSLVKKVVEFQSLIELHEPDVIICTETWLRKEISDSEIFTCNYHTFRRDRFTKGGGVCICVNKELQSSVKRVDQEHEILSVDIRDTRGKKLEVIAAYRPPSHGLGCGIQGLPAKADAQASPLSPGEAITSEPAARAVPKTTLPVGVECAVLSLESGRLESTGRV</sequence>
<name>A0A8K0KLG9_LADFU</name>
<feature type="compositionally biased region" description="Basic and acidic residues" evidence="2">
    <location>
        <begin position="119"/>
        <end position="128"/>
    </location>
</feature>
<accession>A0A8K0KLG9</accession>
<feature type="region of interest" description="Disordered" evidence="2">
    <location>
        <begin position="68"/>
        <end position="103"/>
    </location>
</feature>
<dbReference type="GO" id="GO:0007508">
    <property type="term" value="P:larval heart development"/>
    <property type="evidence" value="ECO:0007669"/>
    <property type="project" value="TreeGrafter"/>
</dbReference>
<keyword evidence="1" id="KW-0175">Coiled coil</keyword>
<evidence type="ECO:0000313" key="4">
    <source>
        <dbReference type="Proteomes" id="UP000792457"/>
    </source>
</evidence>
<reference evidence="3" key="1">
    <citation type="submission" date="2013-04" db="EMBL/GenBank/DDBJ databases">
        <authorList>
            <person name="Qu J."/>
            <person name="Murali S.C."/>
            <person name="Bandaranaike D."/>
            <person name="Bellair M."/>
            <person name="Blankenburg K."/>
            <person name="Chao H."/>
            <person name="Dinh H."/>
            <person name="Doddapaneni H."/>
            <person name="Downs B."/>
            <person name="Dugan-Rocha S."/>
            <person name="Elkadiri S."/>
            <person name="Gnanaolivu R.D."/>
            <person name="Hernandez B."/>
            <person name="Javaid M."/>
            <person name="Jayaseelan J.C."/>
            <person name="Lee S."/>
            <person name="Li M."/>
            <person name="Ming W."/>
            <person name="Munidasa M."/>
            <person name="Muniz J."/>
            <person name="Nguyen L."/>
            <person name="Ongeri F."/>
            <person name="Osuji N."/>
            <person name="Pu L.-L."/>
            <person name="Puazo M."/>
            <person name="Qu C."/>
            <person name="Quiroz J."/>
            <person name="Raj R."/>
            <person name="Weissenberger G."/>
            <person name="Xin Y."/>
            <person name="Zou X."/>
            <person name="Han Y."/>
            <person name="Richards S."/>
            <person name="Worley K."/>
            <person name="Muzny D."/>
            <person name="Gibbs R."/>
        </authorList>
    </citation>
    <scope>NUCLEOTIDE SEQUENCE</scope>
    <source>
        <strain evidence="3">Sampled in the wild</strain>
    </source>
</reference>
<evidence type="ECO:0000313" key="3">
    <source>
        <dbReference type="EMBL" id="KAG8236802.1"/>
    </source>
</evidence>
<dbReference type="SUPFAM" id="SSF56219">
    <property type="entry name" value="DNase I-like"/>
    <property type="match status" value="1"/>
</dbReference>
<gene>
    <name evidence="3" type="ORF">J437_LFUL014068</name>
</gene>
<feature type="region of interest" description="Disordered" evidence="2">
    <location>
        <begin position="119"/>
        <end position="141"/>
    </location>
</feature>
<evidence type="ECO:0000256" key="1">
    <source>
        <dbReference type="SAM" id="Coils"/>
    </source>
</evidence>
<comment type="caution">
    <text evidence="3">The sequence shown here is derived from an EMBL/GenBank/DDBJ whole genome shotgun (WGS) entry which is preliminary data.</text>
</comment>
<dbReference type="OrthoDB" id="6783994at2759"/>
<dbReference type="Gene3D" id="3.60.10.10">
    <property type="entry name" value="Endonuclease/exonuclease/phosphatase"/>
    <property type="match status" value="1"/>
</dbReference>
<dbReference type="GO" id="GO:0061343">
    <property type="term" value="P:cell adhesion involved in heart morphogenesis"/>
    <property type="evidence" value="ECO:0007669"/>
    <property type="project" value="TreeGrafter"/>
</dbReference>
<protein>
    <recommendedName>
        <fullName evidence="5">Endonuclease/exonuclease/phosphatase domain-containing protein</fullName>
    </recommendedName>
</protein>
<dbReference type="PANTHER" id="PTHR33395">
    <property type="entry name" value="TRANSCRIPTASE, PUTATIVE-RELATED-RELATED"/>
    <property type="match status" value="1"/>
</dbReference>
<dbReference type="InterPro" id="IPR036691">
    <property type="entry name" value="Endo/exonu/phosph_ase_sf"/>
</dbReference>
<feature type="coiled-coil region" evidence="1">
    <location>
        <begin position="7"/>
        <end position="48"/>
    </location>
</feature>
<dbReference type="Proteomes" id="UP000792457">
    <property type="component" value="Unassembled WGS sequence"/>
</dbReference>
<evidence type="ECO:0000256" key="2">
    <source>
        <dbReference type="SAM" id="MobiDB-lite"/>
    </source>
</evidence>